<dbReference type="Gene3D" id="3.30.160.60">
    <property type="entry name" value="Classic Zinc Finger"/>
    <property type="match status" value="1"/>
</dbReference>
<protein>
    <recommendedName>
        <fullName evidence="16">Polybromo-1</fullName>
    </recommendedName>
</protein>
<dbReference type="InterPro" id="IPR018359">
    <property type="entry name" value="Bromodomain_CS"/>
</dbReference>
<organism evidence="14 15">
    <name type="scientific">Strigamia maritima</name>
    <name type="common">European centipede</name>
    <name type="synonym">Geophilus maritimus</name>
    <dbReference type="NCBI Taxonomy" id="126957"/>
    <lineage>
        <taxon>Eukaryota</taxon>
        <taxon>Metazoa</taxon>
        <taxon>Ecdysozoa</taxon>
        <taxon>Arthropoda</taxon>
        <taxon>Myriapoda</taxon>
        <taxon>Chilopoda</taxon>
        <taxon>Pleurostigmophora</taxon>
        <taxon>Geophilomorpha</taxon>
        <taxon>Linotaeniidae</taxon>
        <taxon>Strigamia</taxon>
    </lineage>
</organism>
<dbReference type="PRINTS" id="PR00503">
    <property type="entry name" value="BROMODOMAIN"/>
</dbReference>
<evidence type="ECO:0000259" key="12">
    <source>
        <dbReference type="PROSITE" id="PS50118"/>
    </source>
</evidence>
<dbReference type="Pfam" id="PF00439">
    <property type="entry name" value="Bromodomain"/>
    <property type="match status" value="5"/>
</dbReference>
<feature type="region of interest" description="Disordered" evidence="10">
    <location>
        <begin position="732"/>
        <end position="757"/>
    </location>
</feature>
<dbReference type="InterPro" id="IPR001025">
    <property type="entry name" value="BAH_dom"/>
</dbReference>
<keyword evidence="2" id="KW-0677">Repeat</keyword>
<dbReference type="CDD" id="cd05515">
    <property type="entry name" value="Bromo_polybromo_V"/>
    <property type="match status" value="1"/>
</dbReference>
<dbReference type="STRING" id="126957.T1J6Q3"/>
<dbReference type="PANTHER" id="PTHR16062:SF19">
    <property type="entry name" value="PROTEIN POLYBROMO-1"/>
    <property type="match status" value="1"/>
</dbReference>
<dbReference type="InterPro" id="IPR013087">
    <property type="entry name" value="Znf_C2H2_type"/>
</dbReference>
<dbReference type="GO" id="GO:0006338">
    <property type="term" value="P:chromatin remodeling"/>
    <property type="evidence" value="ECO:0007669"/>
    <property type="project" value="InterPro"/>
</dbReference>
<keyword evidence="5 8" id="KW-0103">Bromodomain</keyword>
<reference evidence="15" key="1">
    <citation type="submission" date="2011-05" db="EMBL/GenBank/DDBJ databases">
        <authorList>
            <person name="Richards S.R."/>
            <person name="Qu J."/>
            <person name="Jiang H."/>
            <person name="Jhangiani S.N."/>
            <person name="Agravi P."/>
            <person name="Goodspeed R."/>
            <person name="Gross S."/>
            <person name="Mandapat C."/>
            <person name="Jackson L."/>
            <person name="Mathew T."/>
            <person name="Pu L."/>
            <person name="Thornton R."/>
            <person name="Saada N."/>
            <person name="Wilczek-Boney K.B."/>
            <person name="Lee S."/>
            <person name="Kovar C."/>
            <person name="Wu Y."/>
            <person name="Scherer S.E."/>
            <person name="Worley K.C."/>
            <person name="Muzny D.M."/>
            <person name="Gibbs R."/>
        </authorList>
    </citation>
    <scope>NUCLEOTIDE SEQUENCE</scope>
    <source>
        <strain evidence="15">Brora</strain>
    </source>
</reference>
<evidence type="ECO:0000256" key="7">
    <source>
        <dbReference type="ARBA" id="ARBA00023242"/>
    </source>
</evidence>
<dbReference type="InterPro" id="IPR001487">
    <property type="entry name" value="Bromodomain"/>
</dbReference>
<proteinExistence type="predicted"/>
<dbReference type="PROSITE" id="PS00633">
    <property type="entry name" value="BROMODOMAIN_1"/>
    <property type="match status" value="2"/>
</dbReference>
<keyword evidence="7 9" id="KW-0539">Nucleus</keyword>
<dbReference type="PhylomeDB" id="T1J6Q3"/>
<dbReference type="OMA" id="KSSLRIX"/>
<sequence>TKKKKKKKNNGNFLLFLNPFFFQLIDRKKGGSPKTSLLTNTLEELFSAVMTACDIDGSIVSSSFQLLPSRRRYPRYYSVITEPMDLKMVASKIQNKQYNCLDSLERDLTLIVENAKRLHEPGSQVYKDAMSLRRVIANKKTELEASGRMIPAKTSERIRAKRLAGNQSLSSITAALQYDSEAEESMEEEEEEDEDEDTIDPEDTDNPRWLLYETIRTFQNAQAYVLSEPFLRLPSRRAYPDYYKEIKNPISLCNIRSKIKSGQYSTVNEVMDDLNLMFENAKHYNRADSRIYKDAVKLQKVMQNKAKDLVNMEKDYESDSDSFEDKTIRRKNSKKIVCSSEDKRRSNRRSVEPDSNLKKKMRLLYKTLVDFNDESGRPLITMFMEKPSRKDYPDYYHVINDPIDMKTIDINIRNDKYLTEEALVNDFKLMFSNCRQYNEEESLIYRDADTLEHVLMVKIKELDIQKGKSPGRKRKLSPQLHQKMKLLFDTIKDYTDNRNRKCSLIFMKLPSKTDYPDYYEVIKKPIDMQKIQSKLQTNQYESLEELVSDFVLMFDNACKYNEPDSQIYKDALTLQRIALQTKVELSESDEGVPDMAAMVQEMLTSLFISVYNHQDEEGRCYSDSLVELSESTETSDEEKMLSLDCIKRNLDKGRYRRLDRFQEDMFDVFDKARRLSRTDSQVFEDSVELQSYLIKCRDDLCKNGQILQSPALNYTERDLQINVERVRREKLPKERETTEEETEKFDKEKERASQRNSESVSFGEQVYRLGEFVYIEPREKGLEPHVIHIDKLWKDEQGEQWIYGCWFYRPNETFHLANRKFLEKEVFKSDNYNSTLMSQVLGKCYVMFVKDYFKMKPEGFEDKDVFVCESRYSAKAKAFKKIKVWPVMPNHPVKLIIRHEPLTPVRVPSVFKETGGQVKEENSDLDEFDCKMVEKTRPNVEIEAINGDDTCIYYEQYNIPSGCFKLGDCVYVRSENGKQLIARVDKIWVEKSDSTSGYFHGPWFVFPHEIPHSPTRLFYKQEVFLSSIEDSNPLLSITGRCAVMEPKDYMQWRCTEISENDIYVCDSRYMEVERQVRKLMKGLKKYVYSPRVIPDEIYYFRKPINLPKTELSGAFHTHYIRSKISTLSEPSPLLPKVLSDMEMEDSNDGQAPSVGSSDTPTQPQNATSSTSSKKKPLRRLVTGYILFASEVRKSFIAQNPDSSFGEISRIVGTEWRNLPPATKSEYEERAQKMNEESAAKEVAAENLPNSPASGDAIYECNWDNCDYQFEDHQDFVEHLIQEASGHVHRSYQHLQGKENEAGEKGEFQCLWQGCSRLKKNIPPFPNIQRLVRHCKDVHIKSAGKSVNQVDKTKNFVPSRNTVILSSPGANRALATATNQAAVGQKPADPIFVLPPPKTQRLLHSEAYIRYIEGLDVDNPHVSNWDTHLKATQENTSLSDKGRLPVHWLGNGVGNHGNVANALWALRDFMLKDALSISTV</sequence>
<dbReference type="HOGENOM" id="CLU_001483_2_0_1"/>
<feature type="compositionally biased region" description="Acidic residues" evidence="10">
    <location>
        <begin position="180"/>
        <end position="204"/>
    </location>
</feature>
<evidence type="ECO:0000256" key="3">
    <source>
        <dbReference type="ARBA" id="ARBA00022853"/>
    </source>
</evidence>
<keyword evidence="6" id="KW-0804">Transcription</keyword>
<dbReference type="PANTHER" id="PTHR16062">
    <property type="entry name" value="SWI/SNF-RELATED"/>
    <property type="match status" value="1"/>
</dbReference>
<accession>T1J6Q3</accession>
<dbReference type="EMBL" id="JH431882">
    <property type="status" value="NOT_ANNOTATED_CDS"/>
    <property type="molecule type" value="Genomic_DNA"/>
</dbReference>
<evidence type="ECO:0000256" key="2">
    <source>
        <dbReference type="ARBA" id="ARBA00022737"/>
    </source>
</evidence>
<dbReference type="Pfam" id="PF00505">
    <property type="entry name" value="HMG_box"/>
    <property type="match status" value="1"/>
</dbReference>
<feature type="domain" description="Bromo" evidence="11">
    <location>
        <begin position="375"/>
        <end position="445"/>
    </location>
</feature>
<keyword evidence="9" id="KW-0238">DNA-binding</keyword>
<dbReference type="SMART" id="SM00297">
    <property type="entry name" value="BROMO"/>
    <property type="match status" value="5"/>
</dbReference>
<dbReference type="GO" id="GO:0003677">
    <property type="term" value="F:DNA binding"/>
    <property type="evidence" value="ECO:0007669"/>
    <property type="project" value="UniProtKB-UniRule"/>
</dbReference>
<feature type="region of interest" description="Disordered" evidence="10">
    <location>
        <begin position="178"/>
        <end position="205"/>
    </location>
</feature>
<evidence type="ECO:0000259" key="13">
    <source>
        <dbReference type="PROSITE" id="PS51038"/>
    </source>
</evidence>
<comment type="subcellular location">
    <subcellularLocation>
        <location evidence="1">Nucleus</location>
    </subcellularLocation>
</comment>
<dbReference type="SMART" id="SM00355">
    <property type="entry name" value="ZnF_C2H2"/>
    <property type="match status" value="2"/>
</dbReference>
<evidence type="ECO:0000256" key="5">
    <source>
        <dbReference type="ARBA" id="ARBA00023117"/>
    </source>
</evidence>
<dbReference type="InterPro" id="IPR036427">
    <property type="entry name" value="Bromodomain-like_sf"/>
</dbReference>
<name>T1J6Q3_STRMM</name>
<evidence type="ECO:0000256" key="4">
    <source>
        <dbReference type="ARBA" id="ARBA00023015"/>
    </source>
</evidence>
<feature type="region of interest" description="Disordered" evidence="10">
    <location>
        <begin position="1142"/>
        <end position="1175"/>
    </location>
</feature>
<dbReference type="CDD" id="cd05526">
    <property type="entry name" value="Bromo_polybromo_VI"/>
    <property type="match status" value="1"/>
</dbReference>
<dbReference type="InterPro" id="IPR037968">
    <property type="entry name" value="PBRM1_BD5"/>
</dbReference>
<evidence type="ECO:0000256" key="6">
    <source>
        <dbReference type="ARBA" id="ARBA00023163"/>
    </source>
</evidence>
<dbReference type="SMART" id="SM00439">
    <property type="entry name" value="BAH"/>
    <property type="match status" value="2"/>
</dbReference>
<evidence type="ECO:0000256" key="1">
    <source>
        <dbReference type="ARBA" id="ARBA00004123"/>
    </source>
</evidence>
<dbReference type="Gene3D" id="1.20.920.10">
    <property type="entry name" value="Bromodomain-like"/>
    <property type="match status" value="5"/>
</dbReference>
<dbReference type="Pfam" id="PF01426">
    <property type="entry name" value="BAH"/>
    <property type="match status" value="2"/>
</dbReference>
<keyword evidence="3" id="KW-0156">Chromatin regulator</keyword>
<dbReference type="GO" id="GO:0006368">
    <property type="term" value="P:transcription elongation by RNA polymerase II"/>
    <property type="evidence" value="ECO:0007669"/>
    <property type="project" value="TreeGrafter"/>
</dbReference>
<dbReference type="PROSITE" id="PS50014">
    <property type="entry name" value="BROMODOMAIN_2"/>
    <property type="match status" value="4"/>
</dbReference>
<dbReference type="InterPro" id="IPR043151">
    <property type="entry name" value="BAH_sf"/>
</dbReference>
<dbReference type="CDD" id="cd05520">
    <property type="entry name" value="Bromo_polybromo_III"/>
    <property type="match status" value="1"/>
</dbReference>
<keyword evidence="4" id="KW-0805">Transcription regulation</keyword>
<evidence type="ECO:0000256" key="10">
    <source>
        <dbReference type="SAM" id="MobiDB-lite"/>
    </source>
</evidence>
<dbReference type="GO" id="GO:0016514">
    <property type="term" value="C:SWI/SNF complex"/>
    <property type="evidence" value="ECO:0007669"/>
    <property type="project" value="TreeGrafter"/>
</dbReference>
<feature type="domain" description="BAH" evidence="13">
    <location>
        <begin position="765"/>
        <end position="883"/>
    </location>
</feature>
<dbReference type="Proteomes" id="UP000014500">
    <property type="component" value="Unassembled WGS sequence"/>
</dbReference>
<feature type="compositionally biased region" description="Polar residues" evidence="10">
    <location>
        <begin position="1148"/>
        <end position="1171"/>
    </location>
</feature>
<feature type="compositionally biased region" description="Basic and acidic residues" evidence="10">
    <location>
        <begin position="744"/>
        <end position="753"/>
    </location>
</feature>
<feature type="domain" description="Bromo" evidence="11">
    <location>
        <begin position="498"/>
        <end position="568"/>
    </location>
</feature>
<dbReference type="InterPro" id="IPR009071">
    <property type="entry name" value="HMG_box_dom"/>
</dbReference>
<feature type="domain" description="HMG box" evidence="12">
    <location>
        <begin position="1177"/>
        <end position="1236"/>
    </location>
</feature>
<evidence type="ECO:0000256" key="9">
    <source>
        <dbReference type="PROSITE-ProRule" id="PRU00267"/>
    </source>
</evidence>
<dbReference type="PROSITE" id="PS50118">
    <property type="entry name" value="HMG_BOX_2"/>
    <property type="match status" value="1"/>
</dbReference>
<evidence type="ECO:0000313" key="14">
    <source>
        <dbReference type="EnsemblMetazoa" id="SMAR009325-PA"/>
    </source>
</evidence>
<evidence type="ECO:0000313" key="15">
    <source>
        <dbReference type="Proteomes" id="UP000014500"/>
    </source>
</evidence>
<dbReference type="Gene3D" id="2.30.30.490">
    <property type="match status" value="2"/>
</dbReference>
<dbReference type="InterPro" id="IPR036910">
    <property type="entry name" value="HMG_box_dom_sf"/>
</dbReference>
<dbReference type="SMART" id="SM00398">
    <property type="entry name" value="HMG"/>
    <property type="match status" value="1"/>
</dbReference>
<dbReference type="CDD" id="cd21984">
    <property type="entry name" value="HMG-box_PB1"/>
    <property type="match status" value="1"/>
</dbReference>
<reference evidence="14" key="2">
    <citation type="submission" date="2015-02" db="UniProtKB">
        <authorList>
            <consortium name="EnsemblMetazoa"/>
        </authorList>
    </citation>
    <scope>IDENTIFICATION</scope>
</reference>
<dbReference type="InterPro" id="IPR037382">
    <property type="entry name" value="Rsc/polybromo"/>
</dbReference>
<dbReference type="GO" id="GO:0003682">
    <property type="term" value="F:chromatin binding"/>
    <property type="evidence" value="ECO:0007669"/>
    <property type="project" value="InterPro"/>
</dbReference>
<dbReference type="CDD" id="cd04717">
    <property type="entry name" value="BAH_polybromo"/>
    <property type="match status" value="2"/>
</dbReference>
<dbReference type="PROSITE" id="PS51038">
    <property type="entry name" value="BAH"/>
    <property type="match status" value="2"/>
</dbReference>
<feature type="domain" description="BAH" evidence="13">
    <location>
        <begin position="962"/>
        <end position="1080"/>
    </location>
</feature>
<feature type="domain" description="Bromo" evidence="11">
    <location>
        <begin position="222"/>
        <end position="292"/>
    </location>
</feature>
<keyword evidence="15" id="KW-1185">Reference proteome</keyword>
<dbReference type="FunFam" id="2.30.30.490:FF:000002">
    <property type="entry name" value="protein polybromo-1 isoform X3"/>
    <property type="match status" value="1"/>
</dbReference>
<dbReference type="FunFam" id="1.20.920.10:FF:000009">
    <property type="entry name" value="Protein polybromo-1 isoform 1"/>
    <property type="match status" value="1"/>
</dbReference>
<evidence type="ECO:0008006" key="16">
    <source>
        <dbReference type="Google" id="ProtNLM"/>
    </source>
</evidence>
<dbReference type="EnsemblMetazoa" id="SMAR009325-RA">
    <property type="protein sequence ID" value="SMAR009325-PA"/>
    <property type="gene ID" value="SMAR009325"/>
</dbReference>
<evidence type="ECO:0000256" key="8">
    <source>
        <dbReference type="PROSITE-ProRule" id="PRU00035"/>
    </source>
</evidence>
<feature type="DNA-binding region" description="HMG box" evidence="9">
    <location>
        <begin position="1177"/>
        <end position="1236"/>
    </location>
</feature>
<dbReference type="SUPFAM" id="SSF47370">
    <property type="entry name" value="Bromodomain"/>
    <property type="match status" value="5"/>
</dbReference>
<dbReference type="FunFam" id="1.20.920.10:FF:000045">
    <property type="entry name" value="protein polybromo-1"/>
    <property type="match status" value="1"/>
</dbReference>
<dbReference type="eggNOG" id="KOG1827">
    <property type="taxonomic scope" value="Eukaryota"/>
</dbReference>
<dbReference type="GO" id="GO:0016586">
    <property type="term" value="C:RSC-type complex"/>
    <property type="evidence" value="ECO:0007669"/>
    <property type="project" value="InterPro"/>
</dbReference>
<dbReference type="FunFam" id="1.20.920.10:FF:000006">
    <property type="entry name" value="protein polybromo-1 isoform X1"/>
    <property type="match status" value="1"/>
</dbReference>
<evidence type="ECO:0000259" key="11">
    <source>
        <dbReference type="PROSITE" id="PS50014"/>
    </source>
</evidence>
<feature type="domain" description="Bromo" evidence="11">
    <location>
        <begin position="56"/>
        <end position="126"/>
    </location>
</feature>
<dbReference type="SUPFAM" id="SSF47095">
    <property type="entry name" value="HMG-box"/>
    <property type="match status" value="1"/>
</dbReference>